<dbReference type="EMBL" id="GL449036">
    <property type="protein sequence ID" value="EFN83399.1"/>
    <property type="molecule type" value="Genomic_DNA"/>
</dbReference>
<feature type="non-terminal residue" evidence="2">
    <location>
        <position position="27"/>
    </location>
</feature>
<reference evidence="2 3" key="1">
    <citation type="journal article" date="2010" name="Science">
        <title>Genomic comparison of the ants Camponotus floridanus and Harpegnathos saltator.</title>
        <authorList>
            <person name="Bonasio R."/>
            <person name="Zhang G."/>
            <person name="Ye C."/>
            <person name="Mutti N.S."/>
            <person name="Fang X."/>
            <person name="Qin N."/>
            <person name="Donahue G."/>
            <person name="Yang P."/>
            <person name="Li Q."/>
            <person name="Li C."/>
            <person name="Zhang P."/>
            <person name="Huang Z."/>
            <person name="Berger S.L."/>
            <person name="Reinberg D."/>
            <person name="Wang J."/>
            <person name="Liebig J."/>
        </authorList>
    </citation>
    <scope>NUCLEOTIDE SEQUENCE [LARGE SCALE GENOMIC DNA]</scope>
    <source>
        <strain evidence="2 3">R22 G/1</strain>
    </source>
</reference>
<dbReference type="STRING" id="610380.E2BLR5"/>
<protein>
    <submittedName>
        <fullName evidence="2">Uncharacterized protein</fullName>
    </submittedName>
</protein>
<evidence type="ECO:0000256" key="1">
    <source>
        <dbReference type="SAM" id="MobiDB-lite"/>
    </source>
</evidence>
<proteinExistence type="predicted"/>
<gene>
    <name evidence="2" type="ORF">EAI_02213</name>
</gene>
<dbReference type="Proteomes" id="UP000008237">
    <property type="component" value="Unassembled WGS sequence"/>
</dbReference>
<accession>E2BLR5</accession>
<organism evidence="3">
    <name type="scientific">Harpegnathos saltator</name>
    <name type="common">Jerdon's jumping ant</name>
    <dbReference type="NCBI Taxonomy" id="610380"/>
    <lineage>
        <taxon>Eukaryota</taxon>
        <taxon>Metazoa</taxon>
        <taxon>Ecdysozoa</taxon>
        <taxon>Arthropoda</taxon>
        <taxon>Hexapoda</taxon>
        <taxon>Insecta</taxon>
        <taxon>Pterygota</taxon>
        <taxon>Neoptera</taxon>
        <taxon>Endopterygota</taxon>
        <taxon>Hymenoptera</taxon>
        <taxon>Apocrita</taxon>
        <taxon>Aculeata</taxon>
        <taxon>Formicoidea</taxon>
        <taxon>Formicidae</taxon>
        <taxon>Ponerinae</taxon>
        <taxon>Ponerini</taxon>
        <taxon>Harpegnathos</taxon>
    </lineage>
</organism>
<name>E2BLR5_HARSA</name>
<feature type="non-terminal residue" evidence="2">
    <location>
        <position position="1"/>
    </location>
</feature>
<evidence type="ECO:0000313" key="2">
    <source>
        <dbReference type="EMBL" id="EFN83399.1"/>
    </source>
</evidence>
<dbReference type="InParanoid" id="E2BLR5"/>
<feature type="region of interest" description="Disordered" evidence="1">
    <location>
        <begin position="1"/>
        <end position="27"/>
    </location>
</feature>
<evidence type="ECO:0000313" key="3">
    <source>
        <dbReference type="Proteomes" id="UP000008237"/>
    </source>
</evidence>
<dbReference type="AlphaFoldDB" id="E2BLR5"/>
<sequence>DVNMVAEPKPHQTGRKRQNVTKTGNDW</sequence>
<keyword evidence="3" id="KW-1185">Reference proteome</keyword>